<keyword evidence="1" id="KW-1133">Transmembrane helix</keyword>
<evidence type="ECO:0000313" key="3">
    <source>
        <dbReference type="Proteomes" id="UP000013148"/>
    </source>
</evidence>
<organism evidence="2 3">
    <name type="scientific">Acinetobacter guillouiae NIPH 991</name>
    <dbReference type="NCBI Taxonomy" id="1217656"/>
    <lineage>
        <taxon>Bacteria</taxon>
        <taxon>Pseudomonadati</taxon>
        <taxon>Pseudomonadota</taxon>
        <taxon>Gammaproteobacteria</taxon>
        <taxon>Moraxellales</taxon>
        <taxon>Moraxellaceae</taxon>
        <taxon>Acinetobacter</taxon>
    </lineage>
</organism>
<evidence type="ECO:0008006" key="4">
    <source>
        <dbReference type="Google" id="ProtNLM"/>
    </source>
</evidence>
<evidence type="ECO:0000256" key="1">
    <source>
        <dbReference type="SAM" id="Phobius"/>
    </source>
</evidence>
<name>N8Y9Z1_ACIGI</name>
<proteinExistence type="predicted"/>
<gene>
    <name evidence="2" type="ORF">F964_03090</name>
</gene>
<feature type="transmembrane region" description="Helical" evidence="1">
    <location>
        <begin position="107"/>
        <end position="130"/>
    </location>
</feature>
<dbReference type="HOGENOM" id="CLU_084210_0_0_6"/>
<keyword evidence="1" id="KW-0812">Transmembrane</keyword>
<keyword evidence="1" id="KW-0472">Membrane</keyword>
<feature type="transmembrane region" description="Helical" evidence="1">
    <location>
        <begin position="192"/>
        <end position="210"/>
    </location>
</feature>
<dbReference type="PATRIC" id="fig|1217656.3.peg.3036"/>
<dbReference type="AlphaFoldDB" id="N8Y9Z1"/>
<comment type="caution">
    <text evidence="2">The sequence shown here is derived from an EMBL/GenBank/DDBJ whole genome shotgun (WGS) entry which is preliminary data.</text>
</comment>
<evidence type="ECO:0000313" key="2">
    <source>
        <dbReference type="EMBL" id="ENV16155.1"/>
    </source>
</evidence>
<dbReference type="eggNOG" id="COG5486">
    <property type="taxonomic scope" value="Bacteria"/>
</dbReference>
<sequence>MKIKNYFSLFKRKSFMIVMKIALLVWLWLIFQNLLSMEQSIAVEFVHGEHSHHVHQTNNNENFILSAIHNTINMHWFLMLIAMMLPLLFLSVEDVQKKNFKRKRKLSLILFFIGYIFFWTLIGILLSILTHYLNELLHNQIILACLIIVVLVLWQITPYKKISLNRCHLPANINPFGLQSGIDNFKFGIKKAWYCVGACWPFMWLCIAWMEPMMYIMPLFTLFLLVEQIQPKRREIWGFQYF</sequence>
<accession>N8Y9Z1</accession>
<keyword evidence="3" id="KW-1185">Reference proteome</keyword>
<dbReference type="Proteomes" id="UP000013148">
    <property type="component" value="Unassembled WGS sequence"/>
</dbReference>
<dbReference type="InterPro" id="IPR018688">
    <property type="entry name" value="PpoB2-like"/>
</dbReference>
<reference evidence="2 3" key="1">
    <citation type="submission" date="2013-02" db="EMBL/GenBank/DDBJ databases">
        <title>The Genome Sequence of Acinetobacter guillouiae NIPH 991.</title>
        <authorList>
            <consortium name="The Broad Institute Genome Sequencing Platform"/>
            <consortium name="The Broad Institute Genome Sequencing Center for Infectious Disease"/>
            <person name="Cerqueira G."/>
            <person name="Feldgarden M."/>
            <person name="Courvalin P."/>
            <person name="Perichon B."/>
            <person name="Grillot-Courvalin C."/>
            <person name="Clermont D."/>
            <person name="Rocha E."/>
            <person name="Yoon E.-J."/>
            <person name="Nemec A."/>
            <person name="Walker B."/>
            <person name="Young S.K."/>
            <person name="Zeng Q."/>
            <person name="Gargeya S."/>
            <person name="Fitzgerald M."/>
            <person name="Haas B."/>
            <person name="Abouelleil A."/>
            <person name="Alvarado L."/>
            <person name="Arachchi H.M."/>
            <person name="Berlin A.M."/>
            <person name="Chapman S.B."/>
            <person name="Dewar J."/>
            <person name="Goldberg J."/>
            <person name="Griggs A."/>
            <person name="Gujja S."/>
            <person name="Hansen M."/>
            <person name="Howarth C."/>
            <person name="Imamovic A."/>
            <person name="Larimer J."/>
            <person name="McCowan C."/>
            <person name="Murphy C."/>
            <person name="Neiman D."/>
            <person name="Pearson M."/>
            <person name="Priest M."/>
            <person name="Roberts A."/>
            <person name="Saif S."/>
            <person name="Shea T."/>
            <person name="Sisk P."/>
            <person name="Sykes S."/>
            <person name="Wortman J."/>
            <person name="Nusbaum C."/>
            <person name="Birren B."/>
        </authorList>
    </citation>
    <scope>NUCLEOTIDE SEQUENCE [LARGE SCALE GENOMIC DNA]</scope>
    <source>
        <strain evidence="2 3">NIPH 991</strain>
    </source>
</reference>
<feature type="transmembrane region" description="Helical" evidence="1">
    <location>
        <begin position="136"/>
        <end position="156"/>
    </location>
</feature>
<feature type="transmembrane region" description="Helical" evidence="1">
    <location>
        <begin position="76"/>
        <end position="95"/>
    </location>
</feature>
<protein>
    <recommendedName>
        <fullName evidence="4">DUF2182 domain-containing protein</fullName>
    </recommendedName>
</protein>
<dbReference type="Pfam" id="PF09948">
    <property type="entry name" value="PpoB2"/>
    <property type="match status" value="1"/>
</dbReference>
<dbReference type="RefSeq" id="WP_004821495.1">
    <property type="nucleotide sequence ID" value="NZ_KB849456.1"/>
</dbReference>
<dbReference type="EMBL" id="APPJ01000012">
    <property type="protein sequence ID" value="ENV16155.1"/>
    <property type="molecule type" value="Genomic_DNA"/>
</dbReference>